<keyword evidence="3" id="KW-1185">Reference proteome</keyword>
<comment type="caution">
    <text evidence="2">The sequence shown here is derived from an EMBL/GenBank/DDBJ whole genome shotgun (WGS) entry which is preliminary data.</text>
</comment>
<reference evidence="2 3" key="1">
    <citation type="journal article" date="2023" name="Nucleic Acids Res.">
        <title>The hologenome of Daphnia magna reveals possible DNA methylation and microbiome-mediated evolution of the host genome.</title>
        <authorList>
            <person name="Chaturvedi A."/>
            <person name="Li X."/>
            <person name="Dhandapani V."/>
            <person name="Marshall H."/>
            <person name="Kissane S."/>
            <person name="Cuenca-Cambronero M."/>
            <person name="Asole G."/>
            <person name="Calvet F."/>
            <person name="Ruiz-Romero M."/>
            <person name="Marangio P."/>
            <person name="Guigo R."/>
            <person name="Rago D."/>
            <person name="Mirbahai L."/>
            <person name="Eastwood N."/>
            <person name="Colbourne J.K."/>
            <person name="Zhou J."/>
            <person name="Mallon E."/>
            <person name="Orsini L."/>
        </authorList>
    </citation>
    <scope>NUCLEOTIDE SEQUENCE [LARGE SCALE GENOMIC DNA]</scope>
    <source>
        <strain evidence="2">LRV0_1</strain>
    </source>
</reference>
<accession>A0ABQ9ZI17</accession>
<proteinExistence type="predicted"/>
<dbReference type="EMBL" id="JAOYFB010000004">
    <property type="protein sequence ID" value="KAK4012574.1"/>
    <property type="molecule type" value="Genomic_DNA"/>
</dbReference>
<gene>
    <name evidence="2" type="ORF">OUZ56_024814</name>
</gene>
<sequence length="70" mass="8145">MTKMSRILPLLLFVFLVNGQIPKRERDTSIFKMDDSSGSLYLRGVFCVRTETPAKFLELIQPFRLISHEI</sequence>
<dbReference type="Proteomes" id="UP001234178">
    <property type="component" value="Unassembled WGS sequence"/>
</dbReference>
<feature type="signal peptide" evidence="1">
    <location>
        <begin position="1"/>
        <end position="19"/>
    </location>
</feature>
<keyword evidence="1" id="KW-0732">Signal</keyword>
<evidence type="ECO:0000256" key="1">
    <source>
        <dbReference type="SAM" id="SignalP"/>
    </source>
</evidence>
<feature type="chain" id="PRO_5047129457" evidence="1">
    <location>
        <begin position="20"/>
        <end position="70"/>
    </location>
</feature>
<name>A0ABQ9ZI17_9CRUS</name>
<organism evidence="2 3">
    <name type="scientific">Daphnia magna</name>
    <dbReference type="NCBI Taxonomy" id="35525"/>
    <lineage>
        <taxon>Eukaryota</taxon>
        <taxon>Metazoa</taxon>
        <taxon>Ecdysozoa</taxon>
        <taxon>Arthropoda</taxon>
        <taxon>Crustacea</taxon>
        <taxon>Branchiopoda</taxon>
        <taxon>Diplostraca</taxon>
        <taxon>Cladocera</taxon>
        <taxon>Anomopoda</taxon>
        <taxon>Daphniidae</taxon>
        <taxon>Daphnia</taxon>
    </lineage>
</organism>
<evidence type="ECO:0000313" key="3">
    <source>
        <dbReference type="Proteomes" id="UP001234178"/>
    </source>
</evidence>
<protein>
    <submittedName>
        <fullName evidence="2">Uncharacterized protein</fullName>
    </submittedName>
</protein>
<evidence type="ECO:0000313" key="2">
    <source>
        <dbReference type="EMBL" id="KAK4012574.1"/>
    </source>
</evidence>